<dbReference type="PRINTS" id="PR00108">
    <property type="entry name" value="THYMDSNTHASE"/>
</dbReference>
<dbReference type="GO" id="GO:0006231">
    <property type="term" value="P:dTMP biosynthetic process"/>
    <property type="evidence" value="ECO:0007669"/>
    <property type="project" value="InterPro"/>
</dbReference>
<dbReference type="GO" id="GO:0004799">
    <property type="term" value="F:thymidylate synthase activity"/>
    <property type="evidence" value="ECO:0007669"/>
    <property type="project" value="UniProtKB-EC"/>
</dbReference>
<dbReference type="Gene3D" id="3.30.572.10">
    <property type="entry name" value="Thymidylate synthase/dCMP hydroxymethylase domain"/>
    <property type="match status" value="1"/>
</dbReference>
<evidence type="ECO:0000256" key="3">
    <source>
        <dbReference type="ARBA" id="ARBA00022679"/>
    </source>
</evidence>
<dbReference type="PANTHER" id="PTHR11548:SF1">
    <property type="entry name" value="THYMIDYLATE SYNTHASE 1"/>
    <property type="match status" value="1"/>
</dbReference>
<dbReference type="InterPro" id="IPR045097">
    <property type="entry name" value="Thymidate_synth/dCMP_Mease"/>
</dbReference>
<keyword evidence="2" id="KW-0489">Methyltransferase</keyword>
<dbReference type="STRING" id="1798500.A3C21_01280"/>
<dbReference type="InterPro" id="IPR023451">
    <property type="entry name" value="Thymidate_synth/dCMP_Mease_dom"/>
</dbReference>
<name>A0A1F6E190_9BACT</name>
<gene>
    <name evidence="5" type="ORF">A3C21_01280</name>
</gene>
<keyword evidence="3" id="KW-0808">Transferase</keyword>
<evidence type="ECO:0000259" key="4">
    <source>
        <dbReference type="Pfam" id="PF00303"/>
    </source>
</evidence>
<accession>A0A1F6E190</accession>
<proteinExistence type="predicted"/>
<dbReference type="AlphaFoldDB" id="A0A1F6E190"/>
<feature type="domain" description="Thymidylate synthase/dCMP hydroxymethylase" evidence="4">
    <location>
        <begin position="8"/>
        <end position="254"/>
    </location>
</feature>
<evidence type="ECO:0000256" key="1">
    <source>
        <dbReference type="ARBA" id="ARBA00011947"/>
    </source>
</evidence>
<evidence type="ECO:0000256" key="2">
    <source>
        <dbReference type="ARBA" id="ARBA00022603"/>
    </source>
</evidence>
<sequence length="278" mass="31364">MTRFDELYWEMLRRIMEKGVRDMNARTKHETTALPGLHFSLDIEKDGFPLLTLRKIPIKMFVAEQIWFISGARRPADFLRDFTKIWDSFTNPADVVTVAYGYRWRKHFGRDQLGALVRLLKKDPSSRHGVVVTWDPGEDGLGGTRRANVPCPYSFTANIIGGRLHLHNIVRSNDMVLGFPADVAGFALLQCILAQKLGVVPGVYSHSISNAHVYDNQLDAVNELLKRGNDHAPIRLALPKNTFDRAEKKDKKLVDEIVGPLAAQYQPLPAITGMHIVL</sequence>
<protein>
    <recommendedName>
        <fullName evidence="1">thymidylate synthase</fullName>
        <ecNumber evidence="1">2.1.1.45</ecNumber>
    </recommendedName>
</protein>
<dbReference type="GO" id="GO:0032259">
    <property type="term" value="P:methylation"/>
    <property type="evidence" value="ECO:0007669"/>
    <property type="project" value="UniProtKB-KW"/>
</dbReference>
<dbReference type="SUPFAM" id="SSF55831">
    <property type="entry name" value="Thymidylate synthase/dCMP hydroxymethylase"/>
    <property type="match status" value="1"/>
</dbReference>
<comment type="caution">
    <text evidence="5">The sequence shown here is derived from an EMBL/GenBank/DDBJ whole genome shotgun (WGS) entry which is preliminary data.</text>
</comment>
<dbReference type="GO" id="GO:0005829">
    <property type="term" value="C:cytosol"/>
    <property type="evidence" value="ECO:0007669"/>
    <property type="project" value="TreeGrafter"/>
</dbReference>
<dbReference type="PANTHER" id="PTHR11548">
    <property type="entry name" value="THYMIDYLATE SYNTHASE 1"/>
    <property type="match status" value="1"/>
</dbReference>
<reference evidence="5 6" key="1">
    <citation type="journal article" date="2016" name="Nat. Commun.">
        <title>Thousands of microbial genomes shed light on interconnected biogeochemical processes in an aquifer system.</title>
        <authorList>
            <person name="Anantharaman K."/>
            <person name="Brown C.T."/>
            <person name="Hug L.A."/>
            <person name="Sharon I."/>
            <person name="Castelle C.J."/>
            <person name="Probst A.J."/>
            <person name="Thomas B.C."/>
            <person name="Singh A."/>
            <person name="Wilkins M.J."/>
            <person name="Karaoz U."/>
            <person name="Brodie E.L."/>
            <person name="Williams K.H."/>
            <person name="Hubbard S.S."/>
            <person name="Banfield J.F."/>
        </authorList>
    </citation>
    <scope>NUCLEOTIDE SEQUENCE [LARGE SCALE GENOMIC DNA]</scope>
</reference>
<evidence type="ECO:0000313" key="5">
    <source>
        <dbReference type="EMBL" id="OGG67428.1"/>
    </source>
</evidence>
<dbReference type="Proteomes" id="UP000178572">
    <property type="component" value="Unassembled WGS sequence"/>
</dbReference>
<dbReference type="CDD" id="cd00351">
    <property type="entry name" value="TS_Pyrimidine_HMase"/>
    <property type="match status" value="1"/>
</dbReference>
<dbReference type="EMBL" id="MFLN01000009">
    <property type="protein sequence ID" value="OGG67428.1"/>
    <property type="molecule type" value="Genomic_DNA"/>
</dbReference>
<dbReference type="Pfam" id="PF00303">
    <property type="entry name" value="Thymidylat_synt"/>
    <property type="match status" value="1"/>
</dbReference>
<dbReference type="InterPro" id="IPR036926">
    <property type="entry name" value="Thymidate_synth/dCMP_Mease_sf"/>
</dbReference>
<dbReference type="InterPro" id="IPR000398">
    <property type="entry name" value="Thymidylate_synthase"/>
</dbReference>
<organism evidence="5 6">
    <name type="scientific">Candidatus Kaiserbacteria bacterium RIFCSPHIGHO2_02_FULL_59_21</name>
    <dbReference type="NCBI Taxonomy" id="1798500"/>
    <lineage>
        <taxon>Bacteria</taxon>
        <taxon>Candidatus Kaiseribacteriota</taxon>
    </lineage>
</organism>
<evidence type="ECO:0000313" key="6">
    <source>
        <dbReference type="Proteomes" id="UP000178572"/>
    </source>
</evidence>
<dbReference type="EC" id="2.1.1.45" evidence="1"/>